<dbReference type="Proteomes" id="UP000244655">
    <property type="component" value="Chromosome"/>
</dbReference>
<sequence length="285" mass="33871">MFSLKRIANLFHIEFTYHKKLYLYFVILVFSVFILIHIFSRLYWINSLIDVRTPANEIIFFLFASSSYIISIYMMFDHYNAIHDPLRSVLYLSLPVSALERYFFNLVKFLFVFPLFLILCYYSAFNFIVLLDNVFSVENKTDYFSMHLIFKFLKMTYFNYLIAFPIFLLSSLIFKSYPFLKAVLIGVLLFGFLAAFFDFAIFFTDAYIFSELYNFSILHKGYSLFKLVCMLFSSFLYFSLYFVLNNLGCLNSRSNLRILLGLIPFFPCAIFLIIILSFLCMYDLL</sequence>
<evidence type="ECO:0000256" key="1">
    <source>
        <dbReference type="SAM" id="Phobius"/>
    </source>
</evidence>
<evidence type="ECO:0000313" key="2">
    <source>
        <dbReference type="EMBL" id="AWG42941.1"/>
    </source>
</evidence>
<feature type="transmembrane region" description="Helical" evidence="1">
    <location>
        <begin position="179"/>
        <end position="203"/>
    </location>
</feature>
<organism evidence="2 3">
    <name type="scientific">Candidatus Borreliella tachyglossi</name>
    <dbReference type="NCBI Taxonomy" id="1964448"/>
    <lineage>
        <taxon>Bacteria</taxon>
        <taxon>Pseudomonadati</taxon>
        <taxon>Spirochaetota</taxon>
        <taxon>Spirochaetia</taxon>
        <taxon>Spirochaetales</taxon>
        <taxon>Borreliaceae</taxon>
        <taxon>Borreliella</taxon>
    </lineage>
</organism>
<evidence type="ECO:0000313" key="3">
    <source>
        <dbReference type="Proteomes" id="UP000244655"/>
    </source>
</evidence>
<accession>A0A2S1LXD6</accession>
<name>A0A2S1LXD6_9SPIR</name>
<gene>
    <name evidence="2" type="ORF">CR532_03010</name>
</gene>
<feature type="transmembrane region" description="Helical" evidence="1">
    <location>
        <begin position="110"/>
        <end position="131"/>
    </location>
</feature>
<keyword evidence="1" id="KW-0472">Membrane</keyword>
<feature type="transmembrane region" description="Helical" evidence="1">
    <location>
        <begin position="152"/>
        <end position="173"/>
    </location>
</feature>
<dbReference type="RefSeq" id="WP_108729340.1">
    <property type="nucleotide sequence ID" value="NZ_CP025785.1"/>
</dbReference>
<dbReference type="EMBL" id="CP025785">
    <property type="protein sequence ID" value="AWG42941.1"/>
    <property type="molecule type" value="Genomic_DNA"/>
</dbReference>
<feature type="transmembrane region" description="Helical" evidence="1">
    <location>
        <begin position="58"/>
        <end position="76"/>
    </location>
</feature>
<keyword evidence="3" id="KW-1185">Reference proteome</keyword>
<protein>
    <submittedName>
        <fullName evidence="2">ABC transporter permease</fullName>
    </submittedName>
</protein>
<proteinExistence type="predicted"/>
<dbReference type="AlphaFoldDB" id="A0A2S1LXD6"/>
<feature type="transmembrane region" description="Helical" evidence="1">
    <location>
        <begin position="256"/>
        <end position="282"/>
    </location>
</feature>
<keyword evidence="1" id="KW-0812">Transmembrane</keyword>
<dbReference type="OrthoDB" id="350759at2"/>
<feature type="transmembrane region" description="Helical" evidence="1">
    <location>
        <begin position="21"/>
        <end position="46"/>
    </location>
</feature>
<reference evidence="2 3" key="1">
    <citation type="submission" date="2018-01" db="EMBL/GenBank/DDBJ databases">
        <title>Genome sequence of Borrelia tachyglossi.</title>
        <authorList>
            <person name="Gofton A.W."/>
        </authorList>
    </citation>
    <scope>NUCLEOTIDE SEQUENCE [LARGE SCALE GENOMIC DNA]</scope>
    <source>
        <strain evidence="2 3">Bc-F10-1268</strain>
    </source>
</reference>
<keyword evidence="1" id="KW-1133">Transmembrane helix</keyword>
<feature type="transmembrane region" description="Helical" evidence="1">
    <location>
        <begin position="224"/>
        <end position="244"/>
    </location>
</feature>